<proteinExistence type="predicted"/>
<feature type="region of interest" description="Disordered" evidence="1">
    <location>
        <begin position="60"/>
        <end position="90"/>
    </location>
</feature>
<gene>
    <name evidence="2" type="ORF">PIB30_018459</name>
</gene>
<dbReference type="EMBL" id="JASCZI010151090">
    <property type="protein sequence ID" value="MED6169120.1"/>
    <property type="molecule type" value="Genomic_DNA"/>
</dbReference>
<protein>
    <submittedName>
        <fullName evidence="2">Uncharacterized protein</fullName>
    </submittedName>
</protein>
<organism evidence="2 3">
    <name type="scientific">Stylosanthes scabra</name>
    <dbReference type="NCBI Taxonomy" id="79078"/>
    <lineage>
        <taxon>Eukaryota</taxon>
        <taxon>Viridiplantae</taxon>
        <taxon>Streptophyta</taxon>
        <taxon>Embryophyta</taxon>
        <taxon>Tracheophyta</taxon>
        <taxon>Spermatophyta</taxon>
        <taxon>Magnoliopsida</taxon>
        <taxon>eudicotyledons</taxon>
        <taxon>Gunneridae</taxon>
        <taxon>Pentapetalae</taxon>
        <taxon>rosids</taxon>
        <taxon>fabids</taxon>
        <taxon>Fabales</taxon>
        <taxon>Fabaceae</taxon>
        <taxon>Papilionoideae</taxon>
        <taxon>50 kb inversion clade</taxon>
        <taxon>dalbergioids sensu lato</taxon>
        <taxon>Dalbergieae</taxon>
        <taxon>Pterocarpus clade</taxon>
        <taxon>Stylosanthes</taxon>
    </lineage>
</organism>
<accession>A0ABU6V8Q2</accession>
<name>A0ABU6V8Q2_9FABA</name>
<feature type="compositionally biased region" description="Basic and acidic residues" evidence="1">
    <location>
        <begin position="69"/>
        <end position="83"/>
    </location>
</feature>
<evidence type="ECO:0000313" key="2">
    <source>
        <dbReference type="EMBL" id="MED6169120.1"/>
    </source>
</evidence>
<keyword evidence="3" id="KW-1185">Reference proteome</keyword>
<reference evidence="2 3" key="1">
    <citation type="journal article" date="2023" name="Plants (Basel)">
        <title>Bridging the Gap: Combining Genomics and Transcriptomics Approaches to Understand Stylosanthes scabra, an Orphan Legume from the Brazilian Caatinga.</title>
        <authorList>
            <person name="Ferreira-Neto J.R.C."/>
            <person name="da Silva M.D."/>
            <person name="Binneck E."/>
            <person name="de Melo N.F."/>
            <person name="da Silva R.H."/>
            <person name="de Melo A.L.T.M."/>
            <person name="Pandolfi V."/>
            <person name="Bustamante F.O."/>
            <person name="Brasileiro-Vidal A.C."/>
            <person name="Benko-Iseppon A.M."/>
        </authorList>
    </citation>
    <scope>NUCLEOTIDE SEQUENCE [LARGE SCALE GENOMIC DNA]</scope>
    <source>
        <tissue evidence="2">Leaves</tissue>
    </source>
</reference>
<evidence type="ECO:0000313" key="3">
    <source>
        <dbReference type="Proteomes" id="UP001341840"/>
    </source>
</evidence>
<evidence type="ECO:0000256" key="1">
    <source>
        <dbReference type="SAM" id="MobiDB-lite"/>
    </source>
</evidence>
<dbReference type="Proteomes" id="UP001341840">
    <property type="component" value="Unassembled WGS sequence"/>
</dbReference>
<comment type="caution">
    <text evidence="2">The sequence shown here is derived from an EMBL/GenBank/DDBJ whole genome shotgun (WGS) entry which is preliminary data.</text>
</comment>
<sequence>MEKLKKKKLRGLEARVLENEERFAKSCSKGELSRNSGFKSENGDGDWEDIYAIWENRKSQRSGRGFQRPLKEKKVKSKGETNKLGRKAGKNNQHKSISFYVEEYEQQLLWREDYFESFVVDKDRCLCRDSTSARILGLKQRDYYTSVSREQGKKENKYRLITSCYGAEVEEFVCPRTSRMSSLGFSVLGLRRNTSASTRIFNVALISKERRGVDLQGHSDAQVR</sequence>